<evidence type="ECO:0000256" key="1">
    <source>
        <dbReference type="ARBA" id="ARBA00006464"/>
    </source>
</evidence>
<proteinExistence type="inferred from homology"/>
<dbReference type="EMBL" id="JAQNDN010000005">
    <property type="protein sequence ID" value="MDC0668687.1"/>
    <property type="molecule type" value="Genomic_DNA"/>
</dbReference>
<reference evidence="3 4" key="1">
    <citation type="submission" date="2022-11" db="EMBL/GenBank/DDBJ databases">
        <title>Minimal conservation of predation-associated metabolite biosynthetic gene clusters underscores biosynthetic potential of Myxococcota including descriptions for ten novel species: Archangium lansinium sp. nov., Myxococcus landrumus sp. nov., Nannocystis bai.</title>
        <authorList>
            <person name="Ahearne A."/>
            <person name="Stevens C."/>
            <person name="Dowd S."/>
        </authorList>
    </citation>
    <scope>NUCLEOTIDE SEQUENCE [LARGE SCALE GENOMIC DNA]</scope>
    <source>
        <strain evidence="3 4">NCELM</strain>
    </source>
</reference>
<keyword evidence="3" id="KW-0808">Transferase</keyword>
<sequence length="193" mass="21347">MSALARKRVFDLALLLPLVPLFALAVGALAVCVWLCDGRPIFFSQPRVGQGRRIFHIVKLRTMTCEADPTARRPTRFGRFLRQRGLDELPQLLVNILRGDMSLVGPRPLTPADAERLIAEHPPFARRFDVPPGLTGLAQVCLAQGPALTAALDAAYAERRSALLDLQLLLRTAWMNLVGKRRGALRTALPPWT</sequence>
<comment type="similarity">
    <text evidence="1">Belongs to the bacterial sugar transferase family.</text>
</comment>
<protein>
    <submittedName>
        <fullName evidence="3">Sugar transferase</fullName>
    </submittedName>
</protein>
<gene>
    <name evidence="3" type="ORF">POL58_13110</name>
</gene>
<evidence type="ECO:0000259" key="2">
    <source>
        <dbReference type="Pfam" id="PF02397"/>
    </source>
</evidence>
<dbReference type="GO" id="GO:0016740">
    <property type="term" value="F:transferase activity"/>
    <property type="evidence" value="ECO:0007669"/>
    <property type="project" value="UniProtKB-KW"/>
</dbReference>
<name>A0ABT5B3J8_9BACT</name>
<dbReference type="RefSeq" id="WP_271998094.1">
    <property type="nucleotide sequence ID" value="NZ_JAQNDN010000005.1"/>
</dbReference>
<comment type="caution">
    <text evidence="3">The sequence shown here is derived from an EMBL/GenBank/DDBJ whole genome shotgun (WGS) entry which is preliminary data.</text>
</comment>
<evidence type="ECO:0000313" key="4">
    <source>
        <dbReference type="Proteomes" id="UP001217838"/>
    </source>
</evidence>
<feature type="domain" description="Bacterial sugar transferase" evidence="2">
    <location>
        <begin position="7"/>
        <end position="175"/>
    </location>
</feature>
<organism evidence="3 4">
    <name type="scientific">Nannocystis radixulma</name>
    <dbReference type="NCBI Taxonomy" id="2995305"/>
    <lineage>
        <taxon>Bacteria</taxon>
        <taxon>Pseudomonadati</taxon>
        <taxon>Myxococcota</taxon>
        <taxon>Polyangia</taxon>
        <taxon>Nannocystales</taxon>
        <taxon>Nannocystaceae</taxon>
        <taxon>Nannocystis</taxon>
    </lineage>
</organism>
<dbReference type="InterPro" id="IPR003362">
    <property type="entry name" value="Bact_transf"/>
</dbReference>
<dbReference type="PANTHER" id="PTHR30576">
    <property type="entry name" value="COLANIC BIOSYNTHESIS UDP-GLUCOSE LIPID CARRIER TRANSFERASE"/>
    <property type="match status" value="1"/>
</dbReference>
<dbReference type="Pfam" id="PF02397">
    <property type="entry name" value="Bac_transf"/>
    <property type="match status" value="1"/>
</dbReference>
<accession>A0ABT5B3J8</accession>
<evidence type="ECO:0000313" key="3">
    <source>
        <dbReference type="EMBL" id="MDC0668687.1"/>
    </source>
</evidence>
<dbReference type="PANTHER" id="PTHR30576:SF0">
    <property type="entry name" value="UNDECAPRENYL-PHOSPHATE N-ACETYLGALACTOSAMINYL 1-PHOSPHATE TRANSFERASE-RELATED"/>
    <property type="match status" value="1"/>
</dbReference>
<keyword evidence="4" id="KW-1185">Reference proteome</keyword>
<dbReference type="Proteomes" id="UP001217838">
    <property type="component" value="Unassembled WGS sequence"/>
</dbReference>